<dbReference type="InterPro" id="IPR011053">
    <property type="entry name" value="Single_hybrid_motif"/>
</dbReference>
<proteinExistence type="predicted"/>
<dbReference type="InterPro" id="IPR051909">
    <property type="entry name" value="MFP_Cation_Efflux"/>
</dbReference>
<keyword evidence="1" id="KW-0813">Transport</keyword>
<dbReference type="InterPro" id="IPR058649">
    <property type="entry name" value="CzcB_C"/>
</dbReference>
<evidence type="ECO:0000256" key="1">
    <source>
        <dbReference type="ARBA" id="ARBA00022448"/>
    </source>
</evidence>
<evidence type="ECO:0000313" key="5">
    <source>
        <dbReference type="EMBL" id="MEH8019288.1"/>
    </source>
</evidence>
<reference evidence="5 6" key="1">
    <citation type="journal article" date="2023" name="Ecotoxicol. Environ. Saf.">
        <title>Mercury remediation potential of mercury-resistant strain Rheinheimera metallidurans sp. nov. isolated from a municipal waste dumping site.</title>
        <authorList>
            <person name="Yadav V."/>
            <person name="Manjhi A."/>
            <person name="Vadakedath N."/>
        </authorList>
    </citation>
    <scope>NUCLEOTIDE SEQUENCE [LARGE SCALE GENOMIC DNA]</scope>
    <source>
        <strain evidence="5 6">E-49</strain>
    </source>
</reference>
<dbReference type="InterPro" id="IPR000089">
    <property type="entry name" value="Biotin_lipoyl"/>
</dbReference>
<evidence type="ECO:0000259" key="4">
    <source>
        <dbReference type="Pfam" id="PF25975"/>
    </source>
</evidence>
<feature type="chain" id="PRO_5046906393" evidence="2">
    <location>
        <begin position="26"/>
        <end position="314"/>
    </location>
</feature>
<dbReference type="CDD" id="cd06850">
    <property type="entry name" value="biotinyl_domain"/>
    <property type="match status" value="1"/>
</dbReference>
<protein>
    <submittedName>
        <fullName evidence="5">Efflux RND transporter periplasmic adaptor subunit</fullName>
    </submittedName>
</protein>
<sequence>MTNPTLLAALLFSLACLLPTNAVSAAGDDHNHDEAAHAHADDHDDVQISLTAKMQQLNRISTEIAGRRTLVQHTALFGVIKAIPTAQYQIRAPYAGTLQQVLVQQGDSVSKGQLLARLTNATTLKSYTIHAPADGVIAERYFNDQQQVRDDVLLSLVDYSKVYVELSAFPNDIQQLQTGMPLTVFSLHHDQSANSNISYIAPQMTAGHIARMRAVLDNQSGYWRPGMHVKALVQTAEIPVELAVKKQALQRIEGKAVLFVRENDVFTAIQPEFGREDASYIEVVSGLAAGSEYASDNSFVLKADALKSGASHAH</sequence>
<dbReference type="PANTHER" id="PTHR30097:SF4">
    <property type="entry name" value="SLR6042 PROTEIN"/>
    <property type="match status" value="1"/>
</dbReference>
<feature type="domain" description="Lipoyl-binding" evidence="3">
    <location>
        <begin position="89"/>
        <end position="151"/>
    </location>
</feature>
<keyword evidence="2" id="KW-0732">Signal</keyword>
<dbReference type="Proteomes" id="UP001375382">
    <property type="component" value="Unassembled WGS sequence"/>
</dbReference>
<evidence type="ECO:0000256" key="2">
    <source>
        <dbReference type="SAM" id="SignalP"/>
    </source>
</evidence>
<dbReference type="Gene3D" id="2.40.50.100">
    <property type="match status" value="1"/>
</dbReference>
<feature type="signal peptide" evidence="2">
    <location>
        <begin position="1"/>
        <end position="25"/>
    </location>
</feature>
<name>A0ABU8CBP9_9GAMM</name>
<dbReference type="EMBL" id="JALAAR010000023">
    <property type="protein sequence ID" value="MEH8019288.1"/>
    <property type="molecule type" value="Genomic_DNA"/>
</dbReference>
<dbReference type="PANTHER" id="PTHR30097">
    <property type="entry name" value="CATION EFFLUX SYSTEM PROTEIN CUSB"/>
    <property type="match status" value="1"/>
</dbReference>
<keyword evidence="6" id="KW-1185">Reference proteome</keyword>
<dbReference type="Gene3D" id="2.40.30.170">
    <property type="match status" value="1"/>
</dbReference>
<dbReference type="Pfam" id="PF25975">
    <property type="entry name" value="CzcB_C"/>
    <property type="match status" value="1"/>
</dbReference>
<accession>A0ABU8CBP9</accession>
<organism evidence="5 6">
    <name type="scientific">Rheinheimera muenzenbergensis</name>
    <dbReference type="NCBI Taxonomy" id="1193628"/>
    <lineage>
        <taxon>Bacteria</taxon>
        <taxon>Pseudomonadati</taxon>
        <taxon>Pseudomonadota</taxon>
        <taxon>Gammaproteobacteria</taxon>
        <taxon>Chromatiales</taxon>
        <taxon>Chromatiaceae</taxon>
        <taxon>Rheinheimera</taxon>
    </lineage>
</organism>
<comment type="caution">
    <text evidence="5">The sequence shown here is derived from an EMBL/GenBank/DDBJ whole genome shotgun (WGS) entry which is preliminary data.</text>
</comment>
<dbReference type="Gene3D" id="2.40.420.20">
    <property type="match status" value="1"/>
</dbReference>
<dbReference type="Pfam" id="PF00364">
    <property type="entry name" value="Biotin_lipoyl"/>
    <property type="match status" value="1"/>
</dbReference>
<feature type="domain" description="CzcB-like C-terminal circularly permuted SH3-like" evidence="4">
    <location>
        <begin position="242"/>
        <end position="302"/>
    </location>
</feature>
<dbReference type="SUPFAM" id="SSF51230">
    <property type="entry name" value="Single hybrid motif"/>
    <property type="match status" value="1"/>
</dbReference>
<dbReference type="RefSeq" id="WP_335737685.1">
    <property type="nucleotide sequence ID" value="NZ_JALAAR010000023.1"/>
</dbReference>
<gene>
    <name evidence="5" type="ORF">MN202_18795</name>
</gene>
<evidence type="ECO:0000259" key="3">
    <source>
        <dbReference type="Pfam" id="PF00364"/>
    </source>
</evidence>
<evidence type="ECO:0000313" key="6">
    <source>
        <dbReference type="Proteomes" id="UP001375382"/>
    </source>
</evidence>